<accession>A0A512DDI2</accession>
<name>A0A512DDI2_9CELL</name>
<evidence type="ECO:0000259" key="5">
    <source>
        <dbReference type="PROSITE" id="PS50995"/>
    </source>
</evidence>
<dbReference type="Proteomes" id="UP000321181">
    <property type="component" value="Unassembled WGS sequence"/>
</dbReference>
<dbReference type="SUPFAM" id="SSF46785">
    <property type="entry name" value="Winged helix' DNA-binding domain"/>
    <property type="match status" value="1"/>
</dbReference>
<evidence type="ECO:0000313" key="6">
    <source>
        <dbReference type="EMBL" id="GEO34529.1"/>
    </source>
</evidence>
<evidence type="ECO:0000256" key="3">
    <source>
        <dbReference type="ARBA" id="ARBA00023163"/>
    </source>
</evidence>
<protein>
    <recommendedName>
        <fullName evidence="5">HTH marR-type domain-containing protein</fullName>
    </recommendedName>
</protein>
<dbReference type="Gene3D" id="1.10.10.10">
    <property type="entry name" value="Winged helix-like DNA-binding domain superfamily/Winged helix DNA-binding domain"/>
    <property type="match status" value="1"/>
</dbReference>
<dbReference type="RefSeq" id="WP_307724994.1">
    <property type="nucleotide sequence ID" value="NZ_BAAARM010000004.1"/>
</dbReference>
<dbReference type="InterPro" id="IPR036390">
    <property type="entry name" value="WH_DNA-bd_sf"/>
</dbReference>
<dbReference type="Pfam" id="PF12802">
    <property type="entry name" value="MarR_2"/>
    <property type="match status" value="1"/>
</dbReference>
<evidence type="ECO:0000256" key="2">
    <source>
        <dbReference type="ARBA" id="ARBA00023125"/>
    </source>
</evidence>
<dbReference type="PANTHER" id="PTHR39515:SF2">
    <property type="entry name" value="HTH-TYPE TRANSCRIPTIONAL REGULATOR RV0880"/>
    <property type="match status" value="1"/>
</dbReference>
<dbReference type="PANTHER" id="PTHR39515">
    <property type="entry name" value="CONSERVED PROTEIN"/>
    <property type="match status" value="1"/>
</dbReference>
<reference evidence="6 7" key="1">
    <citation type="submission" date="2019-07" db="EMBL/GenBank/DDBJ databases">
        <title>Whole genome shotgun sequence of Cellulomonas aerilata NBRC 106308.</title>
        <authorList>
            <person name="Hosoyama A."/>
            <person name="Uohara A."/>
            <person name="Ohji S."/>
            <person name="Ichikawa N."/>
        </authorList>
    </citation>
    <scope>NUCLEOTIDE SEQUENCE [LARGE SCALE GENOMIC DNA]</scope>
    <source>
        <strain evidence="6 7">NBRC 106308</strain>
    </source>
</reference>
<dbReference type="GO" id="GO:0003677">
    <property type="term" value="F:DNA binding"/>
    <property type="evidence" value="ECO:0007669"/>
    <property type="project" value="UniProtKB-KW"/>
</dbReference>
<proteinExistence type="predicted"/>
<gene>
    <name evidence="6" type="ORF">CAE01nite_22540</name>
</gene>
<evidence type="ECO:0000256" key="1">
    <source>
        <dbReference type="ARBA" id="ARBA00023015"/>
    </source>
</evidence>
<evidence type="ECO:0000256" key="4">
    <source>
        <dbReference type="SAM" id="MobiDB-lite"/>
    </source>
</evidence>
<keyword evidence="3" id="KW-0804">Transcription</keyword>
<dbReference type="InterPro" id="IPR000835">
    <property type="entry name" value="HTH_MarR-typ"/>
</dbReference>
<dbReference type="EMBL" id="BJYY01000014">
    <property type="protein sequence ID" value="GEO34529.1"/>
    <property type="molecule type" value="Genomic_DNA"/>
</dbReference>
<dbReference type="InterPro" id="IPR052526">
    <property type="entry name" value="HTH-type_Bedaq_tolerance"/>
</dbReference>
<feature type="region of interest" description="Disordered" evidence="4">
    <location>
        <begin position="1"/>
        <end position="35"/>
    </location>
</feature>
<dbReference type="PROSITE" id="PS01117">
    <property type="entry name" value="HTH_MARR_1"/>
    <property type="match status" value="1"/>
</dbReference>
<keyword evidence="1" id="KW-0805">Transcription regulation</keyword>
<keyword evidence="7" id="KW-1185">Reference proteome</keyword>
<dbReference type="InterPro" id="IPR023187">
    <property type="entry name" value="Tscrpt_reg_MarR-type_CS"/>
</dbReference>
<dbReference type="SMART" id="SM00347">
    <property type="entry name" value="HTH_MARR"/>
    <property type="match status" value="1"/>
</dbReference>
<dbReference type="PROSITE" id="PS50995">
    <property type="entry name" value="HTH_MARR_2"/>
    <property type="match status" value="1"/>
</dbReference>
<comment type="caution">
    <text evidence="6">The sequence shown here is derived from an EMBL/GenBank/DDBJ whole genome shotgun (WGS) entry which is preliminary data.</text>
</comment>
<feature type="domain" description="HTH marR-type" evidence="5">
    <location>
        <begin position="61"/>
        <end position="189"/>
    </location>
</feature>
<organism evidence="6 7">
    <name type="scientific">Cellulomonas aerilata</name>
    <dbReference type="NCBI Taxonomy" id="515326"/>
    <lineage>
        <taxon>Bacteria</taxon>
        <taxon>Bacillati</taxon>
        <taxon>Actinomycetota</taxon>
        <taxon>Actinomycetes</taxon>
        <taxon>Micrococcales</taxon>
        <taxon>Cellulomonadaceae</taxon>
        <taxon>Cellulomonas</taxon>
    </lineage>
</organism>
<dbReference type="InterPro" id="IPR036388">
    <property type="entry name" value="WH-like_DNA-bd_sf"/>
</dbReference>
<evidence type="ECO:0000313" key="7">
    <source>
        <dbReference type="Proteomes" id="UP000321181"/>
    </source>
</evidence>
<dbReference type="AlphaFoldDB" id="A0A512DDI2"/>
<dbReference type="GO" id="GO:0003700">
    <property type="term" value="F:DNA-binding transcription factor activity"/>
    <property type="evidence" value="ECO:0007669"/>
    <property type="project" value="InterPro"/>
</dbReference>
<feature type="compositionally biased region" description="Low complexity" evidence="4">
    <location>
        <begin position="17"/>
        <end position="35"/>
    </location>
</feature>
<keyword evidence="2" id="KW-0238">DNA-binding</keyword>
<sequence length="193" mass="20202">MTTRAPADHASAPSQVPGTRPRLTGTGTSTGAGTVTGTAALAGERGPAPVPAAQARPSVLAGELRVAIGRSARRIRAERGEADLSEAQFGVLAALTAVGPMTPGALAEREHVRPPSMTRTVNSLVELGLVVKTGHPTDGRQITVALTSAGEAEVRETRRRRDAWLTRRLATLTSDERVLLVRAAELLRRIAAQ</sequence>